<dbReference type="AlphaFoldDB" id="A0A6C0JM77"/>
<protein>
    <recommendedName>
        <fullName evidence="2">RING-type domain-containing protein</fullName>
    </recommendedName>
</protein>
<organism evidence="1">
    <name type="scientific">viral metagenome</name>
    <dbReference type="NCBI Taxonomy" id="1070528"/>
    <lineage>
        <taxon>unclassified sequences</taxon>
        <taxon>metagenomes</taxon>
        <taxon>organismal metagenomes</taxon>
    </lineage>
</organism>
<evidence type="ECO:0008006" key="2">
    <source>
        <dbReference type="Google" id="ProtNLM"/>
    </source>
</evidence>
<evidence type="ECO:0000313" key="1">
    <source>
        <dbReference type="EMBL" id="QHU06463.1"/>
    </source>
</evidence>
<reference evidence="1" key="1">
    <citation type="journal article" date="2020" name="Nature">
        <title>Giant virus diversity and host interactions through global metagenomics.</title>
        <authorList>
            <person name="Schulz F."/>
            <person name="Roux S."/>
            <person name="Paez-Espino D."/>
            <person name="Jungbluth S."/>
            <person name="Walsh D.A."/>
            <person name="Denef V.J."/>
            <person name="McMahon K.D."/>
            <person name="Konstantinidis K.T."/>
            <person name="Eloe-Fadrosh E.A."/>
            <person name="Kyrpides N.C."/>
            <person name="Woyke T."/>
        </authorList>
    </citation>
    <scope>NUCLEOTIDE SEQUENCE</scope>
    <source>
        <strain evidence="1">GVMAG-S-1035315-10</strain>
    </source>
</reference>
<accession>A0A6C0JM77</accession>
<name>A0A6C0JM77_9ZZZZ</name>
<dbReference type="EMBL" id="MN740656">
    <property type="protein sequence ID" value="QHU06463.1"/>
    <property type="molecule type" value="Genomic_DNA"/>
</dbReference>
<proteinExistence type="predicted"/>
<sequence length="143" mass="16276">MSDCEGNGKCIEQCSNGKYHTEDDVNSSHRLCCCGYKRIIKLEGNTDCKHNCKLVECNTYKVCSQKLPQWHLDLQNGMCIRCVDMFKGFTFLNEKFDCSKCLIKKEVVDISCGKHKICLECLKDLFKTQGHNLVGCPFCSKSI</sequence>